<dbReference type="PANTHER" id="PTHR22550">
    <property type="entry name" value="SPORE GERMINATION PROTEIN"/>
    <property type="match status" value="1"/>
</dbReference>
<evidence type="ECO:0000259" key="6">
    <source>
        <dbReference type="PROSITE" id="PS50234"/>
    </source>
</evidence>
<organism evidence="7 8">
    <name type="scientific">Fodinicola feengrottensis</name>
    <dbReference type="NCBI Taxonomy" id="435914"/>
    <lineage>
        <taxon>Bacteria</taxon>
        <taxon>Bacillati</taxon>
        <taxon>Actinomycetota</taxon>
        <taxon>Actinomycetes</taxon>
        <taxon>Mycobacteriales</taxon>
        <taxon>Fodinicola</taxon>
    </lineage>
</organism>
<evidence type="ECO:0000256" key="1">
    <source>
        <dbReference type="ARBA" id="ARBA00022475"/>
    </source>
</evidence>
<dbReference type="Pfam" id="PF13519">
    <property type="entry name" value="VWA_2"/>
    <property type="match status" value="1"/>
</dbReference>
<feature type="transmembrane region" description="Helical" evidence="5">
    <location>
        <begin position="292"/>
        <end position="312"/>
    </location>
</feature>
<feature type="domain" description="VWFA" evidence="6">
    <location>
        <begin position="88"/>
        <end position="276"/>
    </location>
</feature>
<name>A0ABP4SG53_9ACTN</name>
<dbReference type="PROSITE" id="PS50234">
    <property type="entry name" value="VWFA"/>
    <property type="match status" value="1"/>
</dbReference>
<evidence type="ECO:0000256" key="5">
    <source>
        <dbReference type="SAM" id="Phobius"/>
    </source>
</evidence>
<dbReference type="Proteomes" id="UP001500618">
    <property type="component" value="Unassembled WGS sequence"/>
</dbReference>
<dbReference type="SMART" id="SM00327">
    <property type="entry name" value="VWA"/>
    <property type="match status" value="1"/>
</dbReference>
<dbReference type="InterPro" id="IPR036465">
    <property type="entry name" value="vWFA_dom_sf"/>
</dbReference>
<keyword evidence="8" id="KW-1185">Reference proteome</keyword>
<evidence type="ECO:0000313" key="8">
    <source>
        <dbReference type="Proteomes" id="UP001500618"/>
    </source>
</evidence>
<reference evidence="8" key="1">
    <citation type="journal article" date="2019" name="Int. J. Syst. Evol. Microbiol.">
        <title>The Global Catalogue of Microorganisms (GCM) 10K type strain sequencing project: providing services to taxonomists for standard genome sequencing and annotation.</title>
        <authorList>
            <consortium name="The Broad Institute Genomics Platform"/>
            <consortium name="The Broad Institute Genome Sequencing Center for Infectious Disease"/>
            <person name="Wu L."/>
            <person name="Ma J."/>
        </authorList>
    </citation>
    <scope>NUCLEOTIDE SEQUENCE [LARGE SCALE GENOMIC DNA]</scope>
    <source>
        <strain evidence="8">JCM 14718</strain>
    </source>
</reference>
<evidence type="ECO:0000313" key="7">
    <source>
        <dbReference type="EMBL" id="GAA1671532.1"/>
    </source>
</evidence>
<keyword evidence="2 5" id="KW-0812">Transmembrane</keyword>
<gene>
    <name evidence="7" type="ORF">GCM10009765_21180</name>
</gene>
<keyword evidence="1" id="KW-1003">Cell membrane</keyword>
<keyword evidence="3 5" id="KW-1133">Transmembrane helix</keyword>
<comment type="caution">
    <text evidence="7">The sequence shown here is derived from an EMBL/GenBank/DDBJ whole genome shotgun (WGS) entry which is preliminary data.</text>
</comment>
<dbReference type="InterPro" id="IPR002035">
    <property type="entry name" value="VWF_A"/>
</dbReference>
<evidence type="ECO:0000256" key="3">
    <source>
        <dbReference type="ARBA" id="ARBA00022989"/>
    </source>
</evidence>
<evidence type="ECO:0000256" key="2">
    <source>
        <dbReference type="ARBA" id="ARBA00022692"/>
    </source>
</evidence>
<dbReference type="RefSeq" id="WP_344309369.1">
    <property type="nucleotide sequence ID" value="NZ_BAAANY010000008.1"/>
</dbReference>
<accession>A0ABP4SG53</accession>
<dbReference type="Gene3D" id="3.40.50.410">
    <property type="entry name" value="von Willebrand factor, type A domain"/>
    <property type="match status" value="1"/>
</dbReference>
<dbReference type="EMBL" id="BAAANY010000008">
    <property type="protein sequence ID" value="GAA1671532.1"/>
    <property type="molecule type" value="Genomic_DNA"/>
</dbReference>
<evidence type="ECO:0000256" key="4">
    <source>
        <dbReference type="ARBA" id="ARBA00023136"/>
    </source>
</evidence>
<dbReference type="PANTHER" id="PTHR22550:SF5">
    <property type="entry name" value="LEUCINE ZIPPER PROTEIN 4"/>
    <property type="match status" value="1"/>
</dbReference>
<proteinExistence type="predicted"/>
<keyword evidence="4 5" id="KW-0472">Membrane</keyword>
<dbReference type="InterPro" id="IPR050768">
    <property type="entry name" value="UPF0353/GerABKA_families"/>
</dbReference>
<dbReference type="SUPFAM" id="SSF53300">
    <property type="entry name" value="vWA-like"/>
    <property type="match status" value="1"/>
</dbReference>
<protein>
    <submittedName>
        <fullName evidence="7">VWA domain-containing protein</fullName>
    </submittedName>
</protein>
<sequence length="316" mass="33419">MIRFLSPWWLLLVLPVLATAGAYVWTQLRGKVAGVRFSNVDLLTRLVPKTPGWRRHLTATAFLLVLLAMATGMAKPSVDVKVPLERATIMLAIDVSLSMKATDVTPNRIVAAQQAAKLFVKELPANYNLGLVAFAKTAEVKVSPGKDRGVVLAAIDALQLQESTAIGEAIFTCLDAIASVPADGASGAPPARIVLMSDGYTTYGRPNAQAAAAAKKARVPVSTIAFGTLDGTVELSGQQVSVPVDRDALQKVATQTDGRYYEAASSDALKSAYADLGSSVGYHTESQEVTQWYAGLALLCGFAAAAMSLMWAPRLP</sequence>